<dbReference type="AlphaFoldDB" id="A0A8T0WHW2"/>
<dbReference type="Proteomes" id="UP000823388">
    <property type="component" value="Chromosome 2K"/>
</dbReference>
<feature type="region of interest" description="Disordered" evidence="1">
    <location>
        <begin position="34"/>
        <end position="60"/>
    </location>
</feature>
<organism evidence="2 3">
    <name type="scientific">Panicum virgatum</name>
    <name type="common">Blackwell switchgrass</name>
    <dbReference type="NCBI Taxonomy" id="38727"/>
    <lineage>
        <taxon>Eukaryota</taxon>
        <taxon>Viridiplantae</taxon>
        <taxon>Streptophyta</taxon>
        <taxon>Embryophyta</taxon>
        <taxon>Tracheophyta</taxon>
        <taxon>Spermatophyta</taxon>
        <taxon>Magnoliopsida</taxon>
        <taxon>Liliopsida</taxon>
        <taxon>Poales</taxon>
        <taxon>Poaceae</taxon>
        <taxon>PACMAD clade</taxon>
        <taxon>Panicoideae</taxon>
        <taxon>Panicodae</taxon>
        <taxon>Paniceae</taxon>
        <taxon>Panicinae</taxon>
        <taxon>Panicum</taxon>
        <taxon>Panicum sect. Hiantes</taxon>
    </lineage>
</organism>
<proteinExistence type="predicted"/>
<name>A0A8T0WHW2_PANVG</name>
<feature type="compositionally biased region" description="Basic and acidic residues" evidence="1">
    <location>
        <begin position="119"/>
        <end position="136"/>
    </location>
</feature>
<evidence type="ECO:0000313" key="3">
    <source>
        <dbReference type="Proteomes" id="UP000823388"/>
    </source>
</evidence>
<protein>
    <submittedName>
        <fullName evidence="2">Uncharacterized protein</fullName>
    </submittedName>
</protein>
<feature type="compositionally biased region" description="Acidic residues" evidence="1">
    <location>
        <begin position="96"/>
        <end position="109"/>
    </location>
</feature>
<accession>A0A8T0WHW2</accession>
<comment type="caution">
    <text evidence="2">The sequence shown here is derived from an EMBL/GenBank/DDBJ whole genome shotgun (WGS) entry which is preliminary data.</text>
</comment>
<sequence length="136" mass="15207">MVIILVGQPTMNVDLNFIIVRWKKEFNEGKSYAGGDCFGDISESEGEGEKSDIGFEGKDSTSIDKHMIQSDVECAAIQTSNPVDDGNDNSGKAESADETGSEDEEEIIVDAELNQEFYFNKEQEEYRTEKDNENYI</sequence>
<gene>
    <name evidence="2" type="ORF">PVAP13_2KG380505</name>
</gene>
<reference evidence="2" key="1">
    <citation type="submission" date="2020-05" db="EMBL/GenBank/DDBJ databases">
        <title>WGS assembly of Panicum virgatum.</title>
        <authorList>
            <person name="Lovell J.T."/>
            <person name="Jenkins J."/>
            <person name="Shu S."/>
            <person name="Juenger T.E."/>
            <person name="Schmutz J."/>
        </authorList>
    </citation>
    <scope>NUCLEOTIDE SEQUENCE</scope>
    <source>
        <strain evidence="2">AP13</strain>
    </source>
</reference>
<evidence type="ECO:0000256" key="1">
    <source>
        <dbReference type="SAM" id="MobiDB-lite"/>
    </source>
</evidence>
<feature type="compositionally biased region" description="Polar residues" evidence="1">
    <location>
        <begin position="77"/>
        <end position="92"/>
    </location>
</feature>
<evidence type="ECO:0000313" key="2">
    <source>
        <dbReference type="EMBL" id="KAG2644824.1"/>
    </source>
</evidence>
<keyword evidence="3" id="KW-1185">Reference proteome</keyword>
<dbReference type="EMBL" id="CM029039">
    <property type="protein sequence ID" value="KAG2644824.1"/>
    <property type="molecule type" value="Genomic_DNA"/>
</dbReference>
<feature type="region of interest" description="Disordered" evidence="1">
    <location>
        <begin position="75"/>
        <end position="136"/>
    </location>
</feature>
<feature type="compositionally biased region" description="Basic and acidic residues" evidence="1">
    <location>
        <begin position="47"/>
        <end position="60"/>
    </location>
</feature>